<evidence type="ECO:0000256" key="1">
    <source>
        <dbReference type="SAM" id="MobiDB-lite"/>
    </source>
</evidence>
<reference evidence="2 3" key="1">
    <citation type="journal article" date="2006" name="BMC Genomics">
        <title>The genome of the square archaeon Haloquadratum walsbyi: life at the limits of water activity.</title>
        <authorList>
            <person name="Bolhuis H.H."/>
            <person name="Palm P.P."/>
            <person name="Wende A.W."/>
            <person name="Falb M.M."/>
            <person name="Rampp M.M."/>
            <person name="Rodriguez-Valera F.F."/>
            <person name="Pfeiffer F.F."/>
            <person name="Oesterhelt D.D."/>
        </authorList>
    </citation>
    <scope>NUCLEOTIDE SEQUENCE [LARGE SCALE GENOMIC DNA]</scope>
    <source>
        <strain evidence="3">DSM 16790 / HBSQ001</strain>
    </source>
</reference>
<evidence type="ECO:0000313" key="3">
    <source>
        <dbReference type="Proteomes" id="UP000001975"/>
    </source>
</evidence>
<dbReference type="EMBL" id="AM180088">
    <property type="protein sequence ID" value="CAJ51958.1"/>
    <property type="molecule type" value="Genomic_DNA"/>
</dbReference>
<evidence type="ECO:0000313" key="2">
    <source>
        <dbReference type="EMBL" id="CAJ51958.1"/>
    </source>
</evidence>
<dbReference type="eggNOG" id="arCOG00349">
    <property type="taxonomic scope" value="Archaea"/>
</dbReference>
<sequence>MSKQSSQTQSQYRVEIDLTACDGIFACLTRDDRFIEGPDGLATIDVTADSVVSVSRTADHIVAVLSKDADTAELAATACPPNAITVYPPSSGDASDDNEKTDSRHDGQSIGENT</sequence>
<gene>
    <name evidence="2" type="ordered locus">HQ_1830A</name>
</gene>
<feature type="compositionally biased region" description="Basic and acidic residues" evidence="1">
    <location>
        <begin position="97"/>
        <end position="107"/>
    </location>
</feature>
<dbReference type="Pfam" id="PF13459">
    <property type="entry name" value="Fer4_15"/>
    <property type="match status" value="1"/>
</dbReference>
<dbReference type="KEGG" id="hwa:HQ_1830A"/>
<protein>
    <submittedName>
        <fullName evidence="2">Probable ferredoxin (4Fe-4S)</fullName>
    </submittedName>
</protein>
<dbReference type="HOGENOM" id="CLU_2115443_0_0_2"/>
<accession>Q18J53</accession>
<dbReference type="AlphaFoldDB" id="Q18J53"/>
<dbReference type="STRING" id="362976.HQ_1830A"/>
<name>Q18J53_HALWD</name>
<keyword evidence="3" id="KW-1185">Reference proteome</keyword>
<organism evidence="2 3">
    <name type="scientific">Haloquadratum walsbyi (strain DSM 16790 / HBSQ001)</name>
    <dbReference type="NCBI Taxonomy" id="362976"/>
    <lineage>
        <taxon>Archaea</taxon>
        <taxon>Methanobacteriati</taxon>
        <taxon>Methanobacteriota</taxon>
        <taxon>Stenosarchaea group</taxon>
        <taxon>Halobacteria</taxon>
        <taxon>Halobacteriales</taxon>
        <taxon>Haloferacaceae</taxon>
        <taxon>Haloquadratum</taxon>
    </lineage>
</organism>
<proteinExistence type="predicted"/>
<feature type="region of interest" description="Disordered" evidence="1">
    <location>
        <begin position="82"/>
        <end position="114"/>
    </location>
</feature>
<dbReference type="Proteomes" id="UP000001975">
    <property type="component" value="Chromosome"/>
</dbReference>
<dbReference type="Gene3D" id="3.30.70.20">
    <property type="match status" value="1"/>
</dbReference>